<protein>
    <submittedName>
        <fullName evidence="1">Uncharacterized protein</fullName>
    </submittedName>
</protein>
<evidence type="ECO:0000313" key="2">
    <source>
        <dbReference type="Proteomes" id="UP000032866"/>
    </source>
</evidence>
<name>A0A9W3K3J9_BURCE</name>
<gene>
    <name evidence="1" type="ORF">GEM_4024</name>
</gene>
<dbReference type="AlphaFoldDB" id="A0A9W3K3J9"/>
<organism evidence="1 2">
    <name type="scientific">Burkholderia cepacia GG4</name>
    <dbReference type="NCBI Taxonomy" id="1009846"/>
    <lineage>
        <taxon>Bacteria</taxon>
        <taxon>Pseudomonadati</taxon>
        <taxon>Pseudomonadota</taxon>
        <taxon>Betaproteobacteria</taxon>
        <taxon>Burkholderiales</taxon>
        <taxon>Burkholderiaceae</taxon>
        <taxon>Burkholderia</taxon>
        <taxon>Burkholderia cepacia complex</taxon>
    </lineage>
</organism>
<reference evidence="1 2" key="1">
    <citation type="journal article" date="2012" name="J. Bacteriol.">
        <title>Complete Genome Sequence of Burkholderia sp. Strain GG4, a Betaproteobacterium That Reduces 3-Oxo-N-Acylhomoserine Lactones and Produces Different N-Acylhomoserine Lactones.</title>
        <authorList>
            <person name="Hong K.W."/>
            <person name="Koh C.L."/>
            <person name="Sam C.K."/>
            <person name="Yin W.F."/>
            <person name="Chan K.G."/>
        </authorList>
    </citation>
    <scope>NUCLEOTIDE SEQUENCE [LARGE SCALE GENOMIC DNA]</scope>
    <source>
        <strain evidence="1 2">GG4</strain>
    </source>
</reference>
<proteinExistence type="predicted"/>
<dbReference type="Proteomes" id="UP000032866">
    <property type="component" value="Chromosome 2"/>
</dbReference>
<sequence length="33" mass="3587">MNRDWIPLCLIAGLYLLAGAIAPPIDCLMGVWS</sequence>
<dbReference type="EMBL" id="CP003775">
    <property type="protein sequence ID" value="AFQ50414.1"/>
    <property type="molecule type" value="Genomic_DNA"/>
</dbReference>
<accession>A0A9W3K3J9</accession>
<dbReference type="KEGG" id="bct:GEM_4024"/>
<evidence type="ECO:0000313" key="1">
    <source>
        <dbReference type="EMBL" id="AFQ50414.1"/>
    </source>
</evidence>